<organism evidence="2 3">
    <name type="scientific">Candidatus Accumulibacter phosphatis</name>
    <dbReference type="NCBI Taxonomy" id="327160"/>
    <lineage>
        <taxon>Bacteria</taxon>
        <taxon>Pseudomonadati</taxon>
        <taxon>Pseudomonadota</taxon>
        <taxon>Betaproteobacteria</taxon>
        <taxon>Candidatus Accumulibacter</taxon>
    </lineage>
</organism>
<dbReference type="InterPro" id="IPR006115">
    <property type="entry name" value="6PGDH_NADP-bd"/>
</dbReference>
<dbReference type="Gene3D" id="3.40.50.720">
    <property type="entry name" value="NAD(P)-binding Rossmann-like Domain"/>
    <property type="match status" value="1"/>
</dbReference>
<dbReference type="AlphaFoldDB" id="A0A6A7RQQ0"/>
<evidence type="ECO:0000313" key="2">
    <source>
        <dbReference type="EMBL" id="MQM29887.1"/>
    </source>
</evidence>
<dbReference type="GO" id="GO:0016491">
    <property type="term" value="F:oxidoreductase activity"/>
    <property type="evidence" value="ECO:0007669"/>
    <property type="project" value="InterPro"/>
</dbReference>
<feature type="non-terminal residue" evidence="2">
    <location>
        <position position="78"/>
    </location>
</feature>
<dbReference type="InterPro" id="IPR051265">
    <property type="entry name" value="HIBADH-related_NP60_sf"/>
</dbReference>
<evidence type="ECO:0000259" key="1">
    <source>
        <dbReference type="Pfam" id="PF03446"/>
    </source>
</evidence>
<dbReference type="GO" id="GO:0016054">
    <property type="term" value="P:organic acid catabolic process"/>
    <property type="evidence" value="ECO:0007669"/>
    <property type="project" value="UniProtKB-ARBA"/>
</dbReference>
<proteinExistence type="predicted"/>
<accession>A0A6A7RQQ0</accession>
<protein>
    <submittedName>
        <fullName evidence="2">2-hydroxy-3-oxopropionate reductase</fullName>
    </submittedName>
</protein>
<feature type="domain" description="6-phosphogluconate dehydrogenase NADP-binding" evidence="1">
    <location>
        <begin position="2"/>
        <end position="77"/>
    </location>
</feature>
<comment type="caution">
    <text evidence="2">The sequence shown here is derived from an EMBL/GenBank/DDBJ whole genome shotgun (WGS) entry which is preliminary data.</text>
</comment>
<sequence>MKIGFIGLGIMGRPMALNLLGAGHELTVWARRAESMQPLLDAGANAADSPAGVAGAVDLLISIVADAPDVEQVMLGEQ</sequence>
<name>A0A6A7RQQ0_9PROT</name>
<dbReference type="Pfam" id="PF03446">
    <property type="entry name" value="NAD_binding_2"/>
    <property type="match status" value="1"/>
</dbReference>
<dbReference type="PANTHER" id="PTHR43580:SF2">
    <property type="entry name" value="CYTOKINE-LIKE NUCLEAR FACTOR N-PAC"/>
    <property type="match status" value="1"/>
</dbReference>
<dbReference type="InterPro" id="IPR002204">
    <property type="entry name" value="3-OH-isobutyrate_DH-rel_CS"/>
</dbReference>
<dbReference type="SUPFAM" id="SSF51735">
    <property type="entry name" value="NAD(P)-binding Rossmann-fold domains"/>
    <property type="match status" value="1"/>
</dbReference>
<gene>
    <name evidence="2" type="ORF">CRU78_04795</name>
</gene>
<dbReference type="PROSITE" id="PS00895">
    <property type="entry name" value="3_HYDROXYISOBUT_DH"/>
    <property type="match status" value="1"/>
</dbReference>
<evidence type="ECO:0000313" key="3">
    <source>
        <dbReference type="Proteomes" id="UP000342300"/>
    </source>
</evidence>
<dbReference type="PANTHER" id="PTHR43580">
    <property type="entry name" value="OXIDOREDUCTASE GLYR1-RELATED"/>
    <property type="match status" value="1"/>
</dbReference>
<dbReference type="EMBL" id="PDHS01000102">
    <property type="protein sequence ID" value="MQM29887.1"/>
    <property type="molecule type" value="Genomic_DNA"/>
</dbReference>
<dbReference type="InterPro" id="IPR036291">
    <property type="entry name" value="NAD(P)-bd_dom_sf"/>
</dbReference>
<dbReference type="GO" id="GO:0050661">
    <property type="term" value="F:NADP binding"/>
    <property type="evidence" value="ECO:0007669"/>
    <property type="project" value="InterPro"/>
</dbReference>
<dbReference type="Proteomes" id="UP000342300">
    <property type="component" value="Unassembled WGS sequence"/>
</dbReference>
<reference evidence="2 3" key="1">
    <citation type="submission" date="2017-09" db="EMBL/GenBank/DDBJ databases">
        <title>Metagenomic Analysis Reveals Denitrifying Candidatus Accumulibacter and Flanking Population as a Source of N2O.</title>
        <authorList>
            <person name="Gao H."/>
            <person name="Mao Y."/>
            <person name="Zhao X."/>
            <person name="Liu W.-T."/>
            <person name="Zhang T."/>
            <person name="Wells G."/>
        </authorList>
    </citation>
    <scope>NUCLEOTIDE SEQUENCE [LARGE SCALE GENOMIC DNA]</scope>
    <source>
        <strain evidence="2">CANDO_2_IC</strain>
    </source>
</reference>